<comment type="caution">
    <text evidence="1">The sequence shown here is derived from an EMBL/GenBank/DDBJ whole genome shotgun (WGS) entry which is preliminary data.</text>
</comment>
<feature type="non-terminal residue" evidence="1">
    <location>
        <position position="192"/>
    </location>
</feature>
<accession>X0ZCD4</accession>
<dbReference type="AlphaFoldDB" id="X0ZCD4"/>
<dbReference type="EMBL" id="BART01007296">
    <property type="protein sequence ID" value="GAG55877.1"/>
    <property type="molecule type" value="Genomic_DNA"/>
</dbReference>
<proteinExistence type="predicted"/>
<sequence>MKIYDTNGNLIPTNDILADTNELQTDWADGGRLDLLIDAIIADITSAVDQPPTAKSLQDILHKDTNYTYSKTTDSLEALRDRIDTINTADQIDLDQLLVYCDILDHATHGLANIYANIASILVDYLNHGTWGLAAIRTGVAGVKTDTYNIHNNVLSAINDYLGHGTWGLSQIRAALQLVQTDADQIDANVLS</sequence>
<name>X0ZCD4_9ZZZZ</name>
<evidence type="ECO:0000313" key="1">
    <source>
        <dbReference type="EMBL" id="GAG55877.1"/>
    </source>
</evidence>
<organism evidence="1">
    <name type="scientific">marine sediment metagenome</name>
    <dbReference type="NCBI Taxonomy" id="412755"/>
    <lineage>
        <taxon>unclassified sequences</taxon>
        <taxon>metagenomes</taxon>
        <taxon>ecological metagenomes</taxon>
    </lineage>
</organism>
<gene>
    <name evidence="1" type="ORF">S01H4_16627</name>
</gene>
<protein>
    <submittedName>
        <fullName evidence="1">Uncharacterized protein</fullName>
    </submittedName>
</protein>
<reference evidence="1" key="1">
    <citation type="journal article" date="2014" name="Front. Microbiol.">
        <title>High frequency of phylogenetically diverse reductive dehalogenase-homologous genes in deep subseafloor sedimentary metagenomes.</title>
        <authorList>
            <person name="Kawai M."/>
            <person name="Futagami T."/>
            <person name="Toyoda A."/>
            <person name="Takaki Y."/>
            <person name="Nishi S."/>
            <person name="Hori S."/>
            <person name="Arai W."/>
            <person name="Tsubouchi T."/>
            <person name="Morono Y."/>
            <person name="Uchiyama I."/>
            <person name="Ito T."/>
            <person name="Fujiyama A."/>
            <person name="Inagaki F."/>
            <person name="Takami H."/>
        </authorList>
    </citation>
    <scope>NUCLEOTIDE SEQUENCE</scope>
    <source>
        <strain evidence="1">Expedition CK06-06</strain>
    </source>
</reference>